<evidence type="ECO:0000256" key="3">
    <source>
        <dbReference type="ARBA" id="ARBA00023125"/>
    </source>
</evidence>
<dbReference type="Gene3D" id="3.40.50.2300">
    <property type="match status" value="2"/>
</dbReference>
<dbReference type="InterPro" id="IPR010982">
    <property type="entry name" value="Lambda_DNA-bd_dom_sf"/>
</dbReference>
<keyword evidence="2" id="KW-0805">Transcription regulation</keyword>
<keyword evidence="4" id="KW-0804">Transcription</keyword>
<keyword evidence="1" id="KW-0678">Repressor</keyword>
<dbReference type="SUPFAM" id="SSF53822">
    <property type="entry name" value="Periplasmic binding protein-like I"/>
    <property type="match status" value="1"/>
</dbReference>
<evidence type="ECO:0000256" key="5">
    <source>
        <dbReference type="SAM" id="MobiDB-lite"/>
    </source>
</evidence>
<evidence type="ECO:0000256" key="4">
    <source>
        <dbReference type="ARBA" id="ARBA00023163"/>
    </source>
</evidence>
<dbReference type="PROSITE" id="PS50932">
    <property type="entry name" value="HTH_LACI_2"/>
    <property type="match status" value="1"/>
</dbReference>
<proteinExistence type="predicted"/>
<dbReference type="InterPro" id="IPR046335">
    <property type="entry name" value="LacI/GalR-like_sensor"/>
</dbReference>
<name>A0A6N3EK17_9FIRM</name>
<feature type="region of interest" description="Disordered" evidence="5">
    <location>
        <begin position="1"/>
        <end position="28"/>
    </location>
</feature>
<sequence length="352" mass="39775">MMMPEPEIDGRDKSDRNKNDRDKRSGKMASIREVARLARVAPSTVSRALNGSGYVAEETKEKIREAVDELDYVPNQWIRNLYQQKTGIIGVMAPEIVHPYFSSLWSFLELELNKYGYNMMLCNTSGKKDIERQYLDTLERNLFDGMIVGAAFLPDKYYEQIQKPILSLDRIIPGIPLVTSDHTQGGLIAADKMLEKGCRKVLNLIDPQAKTVASSRGGLNFIRKMQEAGAEVITEEFLWDDVIHYPRSIQRTREILAEYPDLDGIMANDLCASSFLKTARELNIQVPQQLKIIAYDGTYITDFNYRTIASIQQDVALIAKEAVQVLVKLINGQPLANEAVYVPVSYKEGDTI</sequence>
<reference evidence="7" key="1">
    <citation type="submission" date="2019-11" db="EMBL/GenBank/DDBJ databases">
        <authorList>
            <person name="Feng L."/>
        </authorList>
    </citation>
    <scope>NUCLEOTIDE SEQUENCE</scope>
    <source>
        <strain evidence="7">ChathewayiLFYP18</strain>
    </source>
</reference>
<dbReference type="InterPro" id="IPR028082">
    <property type="entry name" value="Peripla_BP_I"/>
</dbReference>
<evidence type="ECO:0000259" key="6">
    <source>
        <dbReference type="PROSITE" id="PS50932"/>
    </source>
</evidence>
<dbReference type="GO" id="GO:0003700">
    <property type="term" value="F:DNA-binding transcription factor activity"/>
    <property type="evidence" value="ECO:0007669"/>
    <property type="project" value="TreeGrafter"/>
</dbReference>
<evidence type="ECO:0000256" key="2">
    <source>
        <dbReference type="ARBA" id="ARBA00023015"/>
    </source>
</evidence>
<dbReference type="Gene3D" id="1.10.260.40">
    <property type="entry name" value="lambda repressor-like DNA-binding domains"/>
    <property type="match status" value="1"/>
</dbReference>
<evidence type="ECO:0000256" key="1">
    <source>
        <dbReference type="ARBA" id="ARBA00022491"/>
    </source>
</evidence>
<dbReference type="PANTHER" id="PTHR30146:SF95">
    <property type="entry name" value="RIBOSE OPERON REPRESSOR"/>
    <property type="match status" value="1"/>
</dbReference>
<feature type="domain" description="HTH lacI-type" evidence="6">
    <location>
        <begin position="29"/>
        <end position="83"/>
    </location>
</feature>
<dbReference type="Pfam" id="PF00356">
    <property type="entry name" value="LacI"/>
    <property type="match status" value="1"/>
</dbReference>
<evidence type="ECO:0000313" key="7">
    <source>
        <dbReference type="EMBL" id="VYU40274.1"/>
    </source>
</evidence>
<dbReference type="GO" id="GO:0000976">
    <property type="term" value="F:transcription cis-regulatory region binding"/>
    <property type="evidence" value="ECO:0007669"/>
    <property type="project" value="TreeGrafter"/>
</dbReference>
<dbReference type="CDD" id="cd01392">
    <property type="entry name" value="HTH_LacI"/>
    <property type="match status" value="1"/>
</dbReference>
<dbReference type="CDD" id="cd06291">
    <property type="entry name" value="PBP1_Qymf-like"/>
    <property type="match status" value="1"/>
</dbReference>
<organism evidence="7">
    <name type="scientific">Hungatella hathewayi</name>
    <dbReference type="NCBI Taxonomy" id="154046"/>
    <lineage>
        <taxon>Bacteria</taxon>
        <taxon>Bacillati</taxon>
        <taxon>Bacillota</taxon>
        <taxon>Clostridia</taxon>
        <taxon>Lachnospirales</taxon>
        <taxon>Lachnospiraceae</taxon>
        <taxon>Hungatella</taxon>
    </lineage>
</organism>
<dbReference type="EMBL" id="CACRUH010000049">
    <property type="protein sequence ID" value="VYU40274.1"/>
    <property type="molecule type" value="Genomic_DNA"/>
</dbReference>
<keyword evidence="3" id="KW-0238">DNA-binding</keyword>
<dbReference type="AlphaFoldDB" id="A0A6N3EK17"/>
<gene>
    <name evidence="7" type="primary">degA_2</name>
    <name evidence="7" type="ORF">CHLFYP18_00850</name>
</gene>
<dbReference type="SMART" id="SM00354">
    <property type="entry name" value="HTH_LACI"/>
    <property type="match status" value="1"/>
</dbReference>
<protein>
    <submittedName>
        <fullName evidence="7">HTH-type transcriptional regulator DegA</fullName>
    </submittedName>
</protein>
<dbReference type="Pfam" id="PF13377">
    <property type="entry name" value="Peripla_BP_3"/>
    <property type="match status" value="1"/>
</dbReference>
<accession>A0A6N3EK17</accession>
<dbReference type="InterPro" id="IPR000843">
    <property type="entry name" value="HTH_LacI"/>
</dbReference>
<dbReference type="PANTHER" id="PTHR30146">
    <property type="entry name" value="LACI-RELATED TRANSCRIPTIONAL REPRESSOR"/>
    <property type="match status" value="1"/>
</dbReference>
<feature type="compositionally biased region" description="Basic and acidic residues" evidence="5">
    <location>
        <begin position="8"/>
        <end position="25"/>
    </location>
</feature>
<dbReference type="SUPFAM" id="SSF47413">
    <property type="entry name" value="lambda repressor-like DNA-binding domains"/>
    <property type="match status" value="1"/>
</dbReference>